<feature type="domain" description="Myb/SANT-like" evidence="1">
    <location>
        <begin position="16"/>
        <end position="108"/>
    </location>
</feature>
<accession>A0ABD1IBC6</accession>
<evidence type="ECO:0000313" key="2">
    <source>
        <dbReference type="EMBL" id="KAL1564788.1"/>
    </source>
</evidence>
<sequence length="147" mass="17223">MASHTPPQSVFLYKCNWTAEIDEVMLCTILRMKKAANWEGTVIPPEFLREAITDIKAEVGIQFSWDDVYRSWLFFEHRYRAFTDLVVVYSVHWNANTNVVTTPESVWDGVLKENKLAAAYYYIVSPRSTNWLSSFVAMQSRSRKRMR</sequence>
<keyword evidence="3" id="KW-1185">Reference proteome</keyword>
<comment type="caution">
    <text evidence="2">The sequence shown here is derived from an EMBL/GenBank/DDBJ whole genome shotgun (WGS) entry which is preliminary data.</text>
</comment>
<dbReference type="InterPro" id="IPR024752">
    <property type="entry name" value="Myb/SANT-like_dom"/>
</dbReference>
<name>A0ABD1IBC6_SALDI</name>
<evidence type="ECO:0000259" key="1">
    <source>
        <dbReference type="Pfam" id="PF12776"/>
    </source>
</evidence>
<dbReference type="Proteomes" id="UP001567538">
    <property type="component" value="Unassembled WGS sequence"/>
</dbReference>
<dbReference type="EMBL" id="JBEAFC010000003">
    <property type="protein sequence ID" value="KAL1564788.1"/>
    <property type="molecule type" value="Genomic_DNA"/>
</dbReference>
<proteinExistence type="predicted"/>
<dbReference type="AlphaFoldDB" id="A0ABD1IBC6"/>
<gene>
    <name evidence="2" type="ORF">AAHA92_07086</name>
</gene>
<reference evidence="2 3" key="1">
    <citation type="submission" date="2024-06" db="EMBL/GenBank/DDBJ databases">
        <title>A chromosome level genome sequence of Diviner's sage (Salvia divinorum).</title>
        <authorList>
            <person name="Ford S.A."/>
            <person name="Ro D.-K."/>
            <person name="Ness R.W."/>
            <person name="Phillips M.A."/>
        </authorList>
    </citation>
    <scope>NUCLEOTIDE SEQUENCE [LARGE SCALE GENOMIC DNA]</scope>
    <source>
        <strain evidence="2">SAF-2024a</strain>
        <tissue evidence="2">Leaf</tissue>
    </source>
</reference>
<organism evidence="2 3">
    <name type="scientific">Salvia divinorum</name>
    <name type="common">Maria pastora</name>
    <name type="synonym">Diviner's sage</name>
    <dbReference type="NCBI Taxonomy" id="28513"/>
    <lineage>
        <taxon>Eukaryota</taxon>
        <taxon>Viridiplantae</taxon>
        <taxon>Streptophyta</taxon>
        <taxon>Embryophyta</taxon>
        <taxon>Tracheophyta</taxon>
        <taxon>Spermatophyta</taxon>
        <taxon>Magnoliopsida</taxon>
        <taxon>eudicotyledons</taxon>
        <taxon>Gunneridae</taxon>
        <taxon>Pentapetalae</taxon>
        <taxon>asterids</taxon>
        <taxon>lamiids</taxon>
        <taxon>Lamiales</taxon>
        <taxon>Lamiaceae</taxon>
        <taxon>Nepetoideae</taxon>
        <taxon>Mentheae</taxon>
        <taxon>Salviinae</taxon>
        <taxon>Salvia</taxon>
        <taxon>Salvia subgen. Calosphace</taxon>
    </lineage>
</organism>
<evidence type="ECO:0000313" key="3">
    <source>
        <dbReference type="Proteomes" id="UP001567538"/>
    </source>
</evidence>
<protein>
    <recommendedName>
        <fullName evidence="1">Myb/SANT-like domain-containing protein</fullName>
    </recommendedName>
</protein>
<dbReference type="Pfam" id="PF12776">
    <property type="entry name" value="Myb_DNA-bind_3"/>
    <property type="match status" value="1"/>
</dbReference>